<evidence type="ECO:0000313" key="2">
    <source>
        <dbReference type="Proteomes" id="UP000198888"/>
    </source>
</evidence>
<protein>
    <submittedName>
        <fullName evidence="1">Uncharacterized protein</fullName>
    </submittedName>
</protein>
<keyword evidence="2" id="KW-1185">Reference proteome</keyword>
<sequence length="41" mass="4465">MNSLMPSVVQLTDCGLFVCPIGTRLLGDERRVAVDVEDDSL</sequence>
<accession>A0A1H6WPD4</accession>
<reference evidence="1 2" key="1">
    <citation type="submission" date="2016-10" db="EMBL/GenBank/DDBJ databases">
        <authorList>
            <person name="de Groot N.N."/>
        </authorList>
    </citation>
    <scope>NUCLEOTIDE SEQUENCE [LARGE SCALE GENOMIC DNA]</scope>
    <source>
        <strain evidence="1 2">DSM 22187</strain>
    </source>
</reference>
<name>A0A1H6WPD4_9EURY</name>
<gene>
    <name evidence="1" type="ORF">SAMN05444271_1294</name>
</gene>
<dbReference type="AlphaFoldDB" id="A0A1H6WPD4"/>
<evidence type="ECO:0000313" key="1">
    <source>
        <dbReference type="EMBL" id="SEJ18738.1"/>
    </source>
</evidence>
<proteinExistence type="predicted"/>
<dbReference type="EMBL" id="FNYR01000029">
    <property type="protein sequence ID" value="SEJ18738.1"/>
    <property type="molecule type" value="Genomic_DNA"/>
</dbReference>
<organism evidence="1 2">
    <name type="scientific">Halohasta litchfieldiae</name>
    <dbReference type="NCBI Taxonomy" id="1073996"/>
    <lineage>
        <taxon>Archaea</taxon>
        <taxon>Methanobacteriati</taxon>
        <taxon>Methanobacteriota</taxon>
        <taxon>Stenosarchaea group</taxon>
        <taxon>Halobacteria</taxon>
        <taxon>Halobacteriales</taxon>
        <taxon>Haloferacaceae</taxon>
        <taxon>Halohasta</taxon>
    </lineage>
</organism>
<dbReference type="Proteomes" id="UP000198888">
    <property type="component" value="Unassembled WGS sequence"/>
</dbReference>